<dbReference type="PANTHER" id="PTHR38009:SF1">
    <property type="entry name" value="CONSERVED HYPOTHETICAL PHAGE TAIL PROTEIN"/>
    <property type="match status" value="1"/>
</dbReference>
<protein>
    <submittedName>
        <fullName evidence="1">Phage tail protein</fullName>
    </submittedName>
</protein>
<organism evidence="1 2">
    <name type="scientific">Corallococcus llansteffanensis</name>
    <dbReference type="NCBI Taxonomy" id="2316731"/>
    <lineage>
        <taxon>Bacteria</taxon>
        <taxon>Pseudomonadati</taxon>
        <taxon>Myxococcota</taxon>
        <taxon>Myxococcia</taxon>
        <taxon>Myxococcales</taxon>
        <taxon>Cystobacterineae</taxon>
        <taxon>Myxococcaceae</taxon>
        <taxon>Corallococcus</taxon>
    </lineage>
</organism>
<dbReference type="AlphaFoldDB" id="A0A3A8NJS1"/>
<dbReference type="PANTHER" id="PTHR38009">
    <property type="entry name" value="CONSERVED HYPOTHETICAL PHAGE TAIL PROTEIN"/>
    <property type="match status" value="1"/>
</dbReference>
<reference evidence="2" key="1">
    <citation type="submission" date="2018-09" db="EMBL/GenBank/DDBJ databases">
        <authorList>
            <person name="Livingstone P.G."/>
            <person name="Whitworth D.E."/>
        </authorList>
    </citation>
    <scope>NUCLEOTIDE SEQUENCE [LARGE SCALE GENOMIC DNA]</scope>
    <source>
        <strain evidence="2">CA051B</strain>
    </source>
</reference>
<proteinExistence type="predicted"/>
<accession>A0A3A8NJS1</accession>
<dbReference type="NCBIfam" id="TIGR02241">
    <property type="entry name" value="conserved hypothetical phage tail region protein"/>
    <property type="match status" value="1"/>
</dbReference>
<dbReference type="InterPro" id="IPR010667">
    <property type="entry name" value="Phage_T4_Gp19"/>
</dbReference>
<comment type="caution">
    <text evidence="1">The sequence shown here is derived from an EMBL/GenBank/DDBJ whole genome shotgun (WGS) entry which is preliminary data.</text>
</comment>
<keyword evidence="2" id="KW-1185">Reference proteome</keyword>
<sequence length="147" mass="16143">MATERTDPYKSFRFRVEIQGIQVAAFSNATIPEESMDAIDYREGTDPYTRRLSGMPKVGTLSLKRGLSSSLELYEWWLLVSELGAGAPGGRKNVSVVVVDDAGNDGARWDMAGVWPTKYQSGDLDAKGGDVLIESLELALETIKRAR</sequence>
<dbReference type="EMBL" id="RAWB01000673">
    <property type="protein sequence ID" value="RKH42421.1"/>
    <property type="molecule type" value="Genomic_DNA"/>
</dbReference>
<dbReference type="GO" id="GO:0005198">
    <property type="term" value="F:structural molecule activity"/>
    <property type="evidence" value="ECO:0007669"/>
    <property type="project" value="InterPro"/>
</dbReference>
<dbReference type="Proteomes" id="UP000272888">
    <property type="component" value="Unassembled WGS sequence"/>
</dbReference>
<name>A0A3A8NJS1_9BACT</name>
<dbReference type="InterPro" id="IPR011747">
    <property type="entry name" value="CHP02241"/>
</dbReference>
<gene>
    <name evidence="1" type="ORF">D7V93_37850</name>
</gene>
<dbReference type="RefSeq" id="WP_120647951.1">
    <property type="nucleotide sequence ID" value="NZ_RAWB01000673.1"/>
</dbReference>
<dbReference type="Pfam" id="PF06841">
    <property type="entry name" value="Phage_T4_gp19"/>
    <property type="match status" value="1"/>
</dbReference>
<evidence type="ECO:0000313" key="1">
    <source>
        <dbReference type="EMBL" id="RKH42421.1"/>
    </source>
</evidence>
<evidence type="ECO:0000313" key="2">
    <source>
        <dbReference type="Proteomes" id="UP000272888"/>
    </source>
</evidence>